<keyword evidence="9" id="KW-1185">Reference proteome</keyword>
<dbReference type="Pfam" id="PF21252">
    <property type="entry name" value="Glyco_hydro_109_C"/>
    <property type="match status" value="1"/>
</dbReference>
<keyword evidence="4" id="KW-0520">NAD</keyword>
<dbReference type="InterPro" id="IPR000683">
    <property type="entry name" value="Gfo/Idh/MocA-like_OxRdtase_N"/>
</dbReference>
<evidence type="ECO:0000256" key="2">
    <source>
        <dbReference type="ARBA" id="ARBA00009329"/>
    </source>
</evidence>
<dbReference type="PANTHER" id="PTHR43818:SF1">
    <property type="entry name" value="GLYCOSYL HYDROLASE FAMILY 109 PROTEIN"/>
    <property type="match status" value="1"/>
</dbReference>
<organism evidence="8 9">
    <name type="scientific">Cohnella hashimotonis</name>
    <dbReference type="NCBI Taxonomy" id="2826895"/>
    <lineage>
        <taxon>Bacteria</taxon>
        <taxon>Bacillati</taxon>
        <taxon>Bacillota</taxon>
        <taxon>Bacilli</taxon>
        <taxon>Bacillales</taxon>
        <taxon>Paenibacillaceae</taxon>
        <taxon>Cohnella</taxon>
    </lineage>
</organism>
<dbReference type="EMBL" id="JAGRPV010000001">
    <property type="protein sequence ID" value="MDI4646997.1"/>
    <property type="molecule type" value="Genomic_DNA"/>
</dbReference>
<gene>
    <name evidence="8" type="ORF">KB449_18620</name>
</gene>
<evidence type="ECO:0000256" key="1">
    <source>
        <dbReference type="ARBA" id="ARBA00001911"/>
    </source>
</evidence>
<dbReference type="RefSeq" id="WP_282909805.1">
    <property type="nucleotide sequence ID" value="NZ_JAGRPV010000001.1"/>
</dbReference>
<dbReference type="Gene3D" id="3.40.50.720">
    <property type="entry name" value="NAD(P)-binding Rossmann-like Domain"/>
    <property type="match status" value="1"/>
</dbReference>
<evidence type="ECO:0000256" key="4">
    <source>
        <dbReference type="ARBA" id="ARBA00023027"/>
    </source>
</evidence>
<evidence type="ECO:0000313" key="9">
    <source>
        <dbReference type="Proteomes" id="UP001161691"/>
    </source>
</evidence>
<dbReference type="InterPro" id="IPR049303">
    <property type="entry name" value="Glyco_hydro_109_C"/>
</dbReference>
<evidence type="ECO:0000259" key="6">
    <source>
        <dbReference type="Pfam" id="PF01408"/>
    </source>
</evidence>
<proteinExistence type="inferred from homology"/>
<reference evidence="8" key="1">
    <citation type="submission" date="2023-04" db="EMBL/GenBank/DDBJ databases">
        <title>Comparative genomic analysis of Cohnella hashimotonis sp. nov., isolated from the International Space Station.</title>
        <authorList>
            <person name="Venkateswaran K."/>
            <person name="Simpson A."/>
        </authorList>
    </citation>
    <scope>NUCLEOTIDE SEQUENCE</scope>
    <source>
        <strain evidence="8">F6_2S_P_1</strain>
    </source>
</reference>
<evidence type="ECO:0000256" key="3">
    <source>
        <dbReference type="ARBA" id="ARBA00022801"/>
    </source>
</evidence>
<keyword evidence="3" id="KW-0378">Hydrolase</keyword>
<dbReference type="PANTHER" id="PTHR43818">
    <property type="entry name" value="BCDNA.GH03377"/>
    <property type="match status" value="1"/>
</dbReference>
<comment type="cofactor">
    <cofactor evidence="1">
        <name>NAD(+)</name>
        <dbReference type="ChEBI" id="CHEBI:57540"/>
    </cofactor>
</comment>
<dbReference type="Pfam" id="PF01408">
    <property type="entry name" value="GFO_IDH_MocA"/>
    <property type="match status" value="1"/>
</dbReference>
<comment type="similarity">
    <text evidence="2">Belongs to the Gfo/Idh/MocA family. Glycosyl hydrolase 109 subfamily.</text>
</comment>
<dbReference type="Proteomes" id="UP001161691">
    <property type="component" value="Unassembled WGS sequence"/>
</dbReference>
<dbReference type="Gene3D" id="3.30.360.10">
    <property type="entry name" value="Dihydrodipicolinate Reductase, domain 2"/>
    <property type="match status" value="1"/>
</dbReference>
<protein>
    <submittedName>
        <fullName evidence="8">Gfo/Idh/MocA family oxidoreductase</fullName>
    </submittedName>
</protein>
<feature type="domain" description="Glycosyl hydrolase 109 C-terminal" evidence="7">
    <location>
        <begin position="141"/>
        <end position="307"/>
    </location>
</feature>
<feature type="domain" description="Gfo/Idh/MocA-like oxidoreductase N-terminal" evidence="6">
    <location>
        <begin position="8"/>
        <end position="129"/>
    </location>
</feature>
<keyword evidence="5" id="KW-0326">Glycosidase</keyword>
<name>A0ABT6TJH7_9BACL</name>
<sequence length="407" mass="44600">MPASSAKVRIGVIGLGQRGKDLFGLLQEMDDVEIAAVSDLYEDRLHKAAEAAQNASKPKPSLYLNYKELLAREDIEAVIVASSWTSHAEIAIAAMRAGKYVGSEVGGAASIEECWELVRTSEATGVPCMLLENCCYGRNEMAVLNMVRQGLFGELIHCRGGYLHDLREEVATGIENRHYRIHNYLNRNGDLYPTHGLGLPAACLNINRGNRIVSVTSIASKSRGINEWAGEHLGPTHPAARSPIELGDIVTTMMKCAHGETILLTHDTSLPRPYSRAGQVQGTKGIWMEDGNSIYIDGTSPAHEWESFDPYLEQYEHPVWKRFLNDGVKGGHGGMDYLVLRDFVACVAARSTPPIDVYDMATWMAVTVLSEQSVHAGGAPVAFPDFTNGKWIERSEPMLASTFANQV</sequence>
<dbReference type="InterPro" id="IPR050463">
    <property type="entry name" value="Gfo/Idh/MocA_oxidrdct_glycsds"/>
</dbReference>
<accession>A0ABT6TJH7</accession>
<evidence type="ECO:0000313" key="8">
    <source>
        <dbReference type="EMBL" id="MDI4646997.1"/>
    </source>
</evidence>
<dbReference type="InterPro" id="IPR036291">
    <property type="entry name" value="NAD(P)-bd_dom_sf"/>
</dbReference>
<evidence type="ECO:0000259" key="7">
    <source>
        <dbReference type="Pfam" id="PF21252"/>
    </source>
</evidence>
<dbReference type="SUPFAM" id="SSF51735">
    <property type="entry name" value="NAD(P)-binding Rossmann-fold domains"/>
    <property type="match status" value="1"/>
</dbReference>
<evidence type="ECO:0000256" key="5">
    <source>
        <dbReference type="ARBA" id="ARBA00023295"/>
    </source>
</evidence>
<comment type="caution">
    <text evidence="8">The sequence shown here is derived from an EMBL/GenBank/DDBJ whole genome shotgun (WGS) entry which is preliminary data.</text>
</comment>